<accession>A0A8S5VDK0</accession>
<evidence type="ECO:0000313" key="1">
    <source>
        <dbReference type="EMBL" id="DAG04752.1"/>
    </source>
</evidence>
<protein>
    <submittedName>
        <fullName evidence="1">Uncharacterized protein</fullName>
    </submittedName>
</protein>
<sequence>MKRGQYFMNEVTGEVTNIHREAVEWYRQGIDVSIWINGVVVCRWGH</sequence>
<reference evidence="1" key="1">
    <citation type="journal article" date="2021" name="Proc. Natl. Acad. Sci. U.S.A.">
        <title>A Catalog of Tens of Thousands of Viruses from Human Metagenomes Reveals Hidden Associations with Chronic Diseases.</title>
        <authorList>
            <person name="Tisza M.J."/>
            <person name="Buck C.B."/>
        </authorList>
    </citation>
    <scope>NUCLEOTIDE SEQUENCE</scope>
    <source>
        <strain evidence="1">CtGa111</strain>
    </source>
</reference>
<dbReference type="EMBL" id="BK016245">
    <property type="protein sequence ID" value="DAG04752.1"/>
    <property type="molecule type" value="Genomic_DNA"/>
</dbReference>
<name>A0A8S5VDK0_9CAUD</name>
<organism evidence="1">
    <name type="scientific">Siphoviridae sp. ctGa111</name>
    <dbReference type="NCBI Taxonomy" id="2825413"/>
    <lineage>
        <taxon>Viruses</taxon>
        <taxon>Duplodnaviria</taxon>
        <taxon>Heunggongvirae</taxon>
        <taxon>Uroviricota</taxon>
        <taxon>Caudoviricetes</taxon>
    </lineage>
</organism>
<proteinExistence type="predicted"/>